<name>A0A916U6Q8_9HYPH</name>
<evidence type="ECO:0000259" key="3">
    <source>
        <dbReference type="Pfam" id="PF11954"/>
    </source>
</evidence>
<dbReference type="Pfam" id="PF11954">
    <property type="entry name" value="DUF3471"/>
    <property type="match status" value="1"/>
</dbReference>
<keyword evidence="5" id="KW-1185">Reference proteome</keyword>
<keyword evidence="1" id="KW-0732">Signal</keyword>
<comment type="caution">
    <text evidence="4">The sequence shown here is derived from an EMBL/GenBank/DDBJ whole genome shotgun (WGS) entry which is preliminary data.</text>
</comment>
<organism evidence="4 5">
    <name type="scientific">Chelatococcus reniformis</name>
    <dbReference type="NCBI Taxonomy" id="1494448"/>
    <lineage>
        <taxon>Bacteria</taxon>
        <taxon>Pseudomonadati</taxon>
        <taxon>Pseudomonadota</taxon>
        <taxon>Alphaproteobacteria</taxon>
        <taxon>Hyphomicrobiales</taxon>
        <taxon>Chelatococcaceae</taxon>
        <taxon>Chelatococcus</taxon>
    </lineage>
</organism>
<reference evidence="4" key="1">
    <citation type="journal article" date="2014" name="Int. J. Syst. Evol. Microbiol.">
        <title>Complete genome sequence of Corynebacterium casei LMG S-19264T (=DSM 44701T), isolated from a smear-ripened cheese.</title>
        <authorList>
            <consortium name="US DOE Joint Genome Institute (JGI-PGF)"/>
            <person name="Walter F."/>
            <person name="Albersmeier A."/>
            <person name="Kalinowski J."/>
            <person name="Ruckert C."/>
        </authorList>
    </citation>
    <scope>NUCLEOTIDE SEQUENCE</scope>
    <source>
        <strain evidence="4">CGMCC 1.12919</strain>
    </source>
</reference>
<dbReference type="Gene3D" id="3.40.710.10">
    <property type="entry name" value="DD-peptidase/beta-lactamase superfamily"/>
    <property type="match status" value="1"/>
</dbReference>
<evidence type="ECO:0000313" key="5">
    <source>
        <dbReference type="Proteomes" id="UP000637002"/>
    </source>
</evidence>
<proteinExistence type="predicted"/>
<dbReference type="InterPro" id="IPR001466">
    <property type="entry name" value="Beta-lactam-related"/>
</dbReference>
<dbReference type="PANTHER" id="PTHR46825:SF15">
    <property type="entry name" value="BETA-LACTAMASE-RELATED DOMAIN-CONTAINING PROTEIN"/>
    <property type="match status" value="1"/>
</dbReference>
<protein>
    <recommendedName>
        <fullName evidence="6">Serine hydrolase</fullName>
    </recommendedName>
</protein>
<evidence type="ECO:0000259" key="2">
    <source>
        <dbReference type="Pfam" id="PF00144"/>
    </source>
</evidence>
<dbReference type="Pfam" id="PF00144">
    <property type="entry name" value="Beta-lactamase"/>
    <property type="match status" value="1"/>
</dbReference>
<feature type="chain" id="PRO_5037985217" description="Serine hydrolase" evidence="1">
    <location>
        <begin position="31"/>
        <end position="527"/>
    </location>
</feature>
<evidence type="ECO:0000313" key="4">
    <source>
        <dbReference type="EMBL" id="GGC59742.1"/>
    </source>
</evidence>
<feature type="domain" description="Peptidase S12 Pab87-related C-terminal" evidence="3">
    <location>
        <begin position="426"/>
        <end position="512"/>
    </location>
</feature>
<accession>A0A916U6Q8</accession>
<dbReference type="AlphaFoldDB" id="A0A916U6Q8"/>
<evidence type="ECO:0000256" key="1">
    <source>
        <dbReference type="SAM" id="SignalP"/>
    </source>
</evidence>
<dbReference type="InterPro" id="IPR050491">
    <property type="entry name" value="AmpC-like"/>
</dbReference>
<evidence type="ECO:0008006" key="6">
    <source>
        <dbReference type="Google" id="ProtNLM"/>
    </source>
</evidence>
<sequence>MCQPVRSPRRRGAGLAVIAALALAAAPAQGAETTPPQASALPVPDGQIDKAIAQLDGLAAQLMAETGIPGLAVAVVRDGRTAYAKGFGVRKAGEPAKVDADTVFQIASLSKPVTGTIVAHEVAAGRVAWDTPVTLHLPWFKLKDPWVTTHVTIADLLSHRSGLPDHAGDALEDLGFNQRQVLERLRLLPLAPFRISYAYTNFGFTAAAEAVAAAAKTEWPALAEAALYKPLGMNATSSRFADFEKRPNRAVGHVRVGGGWQARYQRQPDAQSPAGGVSSSVNDLARWMAMLLASGTYEGRQIMPAKALLPAITGQIISSHSFAADARPGLYGFGFNVGSSAAGRVVVSHSGGFALGAGTHVAIIPSLGVGIVVLTNAQPIGAAETLASQFTDLVQVGRIERDWFTAYQPLMRPLYAPVGSVAGKPRPARPATAAALARYAGDYASGYYGPAQVMARDDRLVLKLGPAGATYPLSHWDGNAFTFVPSSENQPDGSVALATFKGDGRTGFRTLTIDYLDEEGLGTFARK</sequence>
<dbReference type="InterPro" id="IPR012338">
    <property type="entry name" value="Beta-lactam/transpept-like"/>
</dbReference>
<dbReference type="PANTHER" id="PTHR46825">
    <property type="entry name" value="D-ALANYL-D-ALANINE-CARBOXYPEPTIDASE/ENDOPEPTIDASE AMPH"/>
    <property type="match status" value="1"/>
</dbReference>
<gene>
    <name evidence="4" type="ORF">GCM10010994_18110</name>
</gene>
<dbReference type="RefSeq" id="WP_210324475.1">
    <property type="nucleotide sequence ID" value="NZ_BMGG01000003.1"/>
</dbReference>
<feature type="signal peptide" evidence="1">
    <location>
        <begin position="1"/>
        <end position="30"/>
    </location>
</feature>
<dbReference type="InterPro" id="IPR021860">
    <property type="entry name" value="Peptidase_S12_Pab87-rel_C"/>
</dbReference>
<dbReference type="Gene3D" id="2.40.128.600">
    <property type="match status" value="1"/>
</dbReference>
<dbReference type="SUPFAM" id="SSF56601">
    <property type="entry name" value="beta-lactamase/transpeptidase-like"/>
    <property type="match status" value="1"/>
</dbReference>
<dbReference type="Proteomes" id="UP000637002">
    <property type="component" value="Unassembled WGS sequence"/>
</dbReference>
<feature type="domain" description="Beta-lactamase-related" evidence="2">
    <location>
        <begin position="55"/>
        <end position="380"/>
    </location>
</feature>
<reference evidence="4" key="2">
    <citation type="submission" date="2020-09" db="EMBL/GenBank/DDBJ databases">
        <authorList>
            <person name="Sun Q."/>
            <person name="Zhou Y."/>
        </authorList>
    </citation>
    <scope>NUCLEOTIDE SEQUENCE</scope>
    <source>
        <strain evidence="4">CGMCC 1.12919</strain>
    </source>
</reference>
<dbReference type="EMBL" id="BMGG01000003">
    <property type="protein sequence ID" value="GGC59742.1"/>
    <property type="molecule type" value="Genomic_DNA"/>
</dbReference>